<keyword evidence="1" id="KW-1133">Transmembrane helix</keyword>
<feature type="transmembrane region" description="Helical" evidence="1">
    <location>
        <begin position="276"/>
        <end position="297"/>
    </location>
</feature>
<keyword evidence="1" id="KW-0812">Transmembrane</keyword>
<sequence>MPIREIYLDFIRGIAILLAMGWHFNNTLTGVWGIDLFLTPGREIGWAGVDLFFVLSGFLIGGLIFNEYQKTGNFRVARFLIRRAFKIWPILYLYLILLLVSGRYSWESFLIQNIFHVQNYFVTPVAHLWSLAVEEHFYLLFAFGLMILIRSKAKNLRVFAIILPVVLVVAAILRIVAYYYSVDPHQIQIQTQFRVDALAAGVLLAYVKTFHQEKFDYLSERKIFTGFLVLAGIYSLVHFKEIEYFKYTAGYTISYLTGVAFLLFCRKLHFIEARNFVVNSIAWIGIYSYAMYVYQFVMIRIVDALLKKFDIPPLSGAIDLFIKYAGAIILAVLLTKLVERPCLSLRDKMFPSYS</sequence>
<dbReference type="InterPro" id="IPR050879">
    <property type="entry name" value="Acyltransferase_3"/>
</dbReference>
<dbReference type="GO" id="GO:0016020">
    <property type="term" value="C:membrane"/>
    <property type="evidence" value="ECO:0007669"/>
    <property type="project" value="TreeGrafter"/>
</dbReference>
<organism evidence="3 4">
    <name type="scientific">Methylomonas methanica</name>
    <dbReference type="NCBI Taxonomy" id="421"/>
    <lineage>
        <taxon>Bacteria</taxon>
        <taxon>Pseudomonadati</taxon>
        <taxon>Pseudomonadota</taxon>
        <taxon>Gammaproteobacteria</taxon>
        <taxon>Methylococcales</taxon>
        <taxon>Methylococcaceae</taxon>
        <taxon>Methylomonas</taxon>
    </lineage>
</organism>
<feature type="transmembrane region" description="Helical" evidence="1">
    <location>
        <begin position="317"/>
        <end position="338"/>
    </location>
</feature>
<dbReference type="EMBL" id="LUUH01000062">
    <property type="protein sequence ID" value="OAI02393.1"/>
    <property type="molecule type" value="Genomic_DNA"/>
</dbReference>
<protein>
    <recommendedName>
        <fullName evidence="2">Acyltransferase 3 domain-containing protein</fullName>
    </recommendedName>
</protein>
<feature type="transmembrane region" description="Helical" evidence="1">
    <location>
        <begin position="245"/>
        <end position="264"/>
    </location>
</feature>
<dbReference type="AlphaFoldDB" id="A0A177MAP5"/>
<dbReference type="Pfam" id="PF01757">
    <property type="entry name" value="Acyl_transf_3"/>
    <property type="match status" value="1"/>
</dbReference>
<evidence type="ECO:0000256" key="1">
    <source>
        <dbReference type="SAM" id="Phobius"/>
    </source>
</evidence>
<accession>A0A177MAP5</accession>
<evidence type="ECO:0000313" key="3">
    <source>
        <dbReference type="EMBL" id="OAI02393.1"/>
    </source>
</evidence>
<evidence type="ECO:0000313" key="4">
    <source>
        <dbReference type="Proteomes" id="UP000077763"/>
    </source>
</evidence>
<dbReference type="PANTHER" id="PTHR23028:SF53">
    <property type="entry name" value="ACYL_TRANSF_3 DOMAIN-CONTAINING PROTEIN"/>
    <property type="match status" value="1"/>
</dbReference>
<keyword evidence="1" id="KW-0472">Membrane</keyword>
<reference evidence="3 4" key="1">
    <citation type="submission" date="2016-03" db="EMBL/GenBank/DDBJ databases">
        <authorList>
            <person name="Ploux O."/>
        </authorList>
    </citation>
    <scope>NUCLEOTIDE SEQUENCE [LARGE SCALE GENOMIC DNA]</scope>
    <source>
        <strain evidence="3 4">R-45371</strain>
    </source>
</reference>
<dbReference type="GO" id="GO:0016747">
    <property type="term" value="F:acyltransferase activity, transferring groups other than amino-acyl groups"/>
    <property type="evidence" value="ECO:0007669"/>
    <property type="project" value="InterPro"/>
</dbReference>
<feature type="transmembrane region" description="Helical" evidence="1">
    <location>
        <begin position="44"/>
        <end position="66"/>
    </location>
</feature>
<feature type="transmembrane region" description="Helical" evidence="1">
    <location>
        <begin position="7"/>
        <end position="24"/>
    </location>
</feature>
<feature type="domain" description="Acyltransferase 3" evidence="2">
    <location>
        <begin position="6"/>
        <end position="335"/>
    </location>
</feature>
<dbReference type="Proteomes" id="UP000077763">
    <property type="component" value="Unassembled WGS sequence"/>
</dbReference>
<dbReference type="PANTHER" id="PTHR23028">
    <property type="entry name" value="ACETYLTRANSFERASE"/>
    <property type="match status" value="1"/>
</dbReference>
<proteinExistence type="predicted"/>
<name>A0A177MAP5_METMH</name>
<evidence type="ECO:0000259" key="2">
    <source>
        <dbReference type="Pfam" id="PF01757"/>
    </source>
</evidence>
<feature type="transmembrane region" description="Helical" evidence="1">
    <location>
        <begin position="193"/>
        <end position="211"/>
    </location>
</feature>
<feature type="transmembrane region" description="Helical" evidence="1">
    <location>
        <begin position="223"/>
        <end position="239"/>
    </location>
</feature>
<comment type="caution">
    <text evidence="3">The sequence shown here is derived from an EMBL/GenBank/DDBJ whole genome shotgun (WGS) entry which is preliminary data.</text>
</comment>
<feature type="transmembrane region" description="Helical" evidence="1">
    <location>
        <begin position="87"/>
        <end position="106"/>
    </location>
</feature>
<dbReference type="RefSeq" id="WP_064037232.1">
    <property type="nucleotide sequence ID" value="NZ_LUUH01000062.1"/>
</dbReference>
<gene>
    <name evidence="3" type="ORF">A1353_16515</name>
</gene>
<dbReference type="InterPro" id="IPR002656">
    <property type="entry name" value="Acyl_transf_3_dom"/>
</dbReference>
<feature type="transmembrane region" description="Helical" evidence="1">
    <location>
        <begin position="156"/>
        <end position="181"/>
    </location>
</feature>
<feature type="transmembrane region" description="Helical" evidence="1">
    <location>
        <begin position="126"/>
        <end position="149"/>
    </location>
</feature>
<dbReference type="GO" id="GO:0009103">
    <property type="term" value="P:lipopolysaccharide biosynthetic process"/>
    <property type="evidence" value="ECO:0007669"/>
    <property type="project" value="TreeGrafter"/>
</dbReference>